<reference evidence="9" key="1">
    <citation type="submission" date="2021-04" db="EMBL/GenBank/DDBJ databases">
        <authorList>
            <consortium name="Wellcome Sanger Institute Data Sharing"/>
        </authorList>
    </citation>
    <scope>NUCLEOTIDE SEQUENCE [LARGE SCALE GENOMIC DNA]</scope>
</reference>
<dbReference type="GO" id="GO:1990404">
    <property type="term" value="F:NAD+-protein mono-ADP-ribosyltransferase activity"/>
    <property type="evidence" value="ECO:0007669"/>
    <property type="project" value="TreeGrafter"/>
</dbReference>
<dbReference type="RefSeq" id="XP_026219305.1">
    <property type="nucleotide sequence ID" value="XM_026363520.1"/>
</dbReference>
<keyword evidence="4" id="KW-0862">Zinc</keyword>
<evidence type="ECO:0000256" key="3">
    <source>
        <dbReference type="ARBA" id="ARBA00024347"/>
    </source>
</evidence>
<dbReference type="PANTHER" id="PTHR45740">
    <property type="entry name" value="POLY [ADP-RIBOSE] POLYMERASE"/>
    <property type="match status" value="1"/>
</dbReference>
<dbReference type="Proteomes" id="UP000265040">
    <property type="component" value="Chromosome 23"/>
</dbReference>
<feature type="domain" description="WWE" evidence="7">
    <location>
        <begin position="279"/>
        <end position="356"/>
    </location>
</feature>
<dbReference type="Pfam" id="PF02825">
    <property type="entry name" value="WWE"/>
    <property type="match status" value="1"/>
</dbReference>
<dbReference type="InterPro" id="IPR000571">
    <property type="entry name" value="Znf_CCCH"/>
</dbReference>
<feature type="domain" description="PARP catalytic" evidence="8">
    <location>
        <begin position="402"/>
        <end position="609"/>
    </location>
</feature>
<feature type="domain" description="C3H1-type" evidence="6">
    <location>
        <begin position="186"/>
        <end position="213"/>
    </location>
</feature>
<organism evidence="9 10">
    <name type="scientific">Anabas testudineus</name>
    <name type="common">Climbing perch</name>
    <name type="synonym">Anthias testudineus</name>
    <dbReference type="NCBI Taxonomy" id="64144"/>
    <lineage>
        <taxon>Eukaryota</taxon>
        <taxon>Metazoa</taxon>
        <taxon>Chordata</taxon>
        <taxon>Craniata</taxon>
        <taxon>Vertebrata</taxon>
        <taxon>Euteleostomi</taxon>
        <taxon>Actinopterygii</taxon>
        <taxon>Neopterygii</taxon>
        <taxon>Teleostei</taxon>
        <taxon>Neoteleostei</taxon>
        <taxon>Acanthomorphata</taxon>
        <taxon>Anabantaria</taxon>
        <taxon>Anabantiformes</taxon>
        <taxon>Anabantoidei</taxon>
        <taxon>Anabantidae</taxon>
        <taxon>Anabas</taxon>
    </lineage>
</organism>
<keyword evidence="4" id="KW-0479">Metal-binding</keyword>
<feature type="zinc finger region" description="C3H1-type" evidence="4">
    <location>
        <begin position="186"/>
        <end position="213"/>
    </location>
</feature>
<dbReference type="PANTHER" id="PTHR45740:SF6">
    <property type="entry name" value="PROTEIN MONO-ADP-RIBOSYLTRANSFERASE PARP12"/>
    <property type="match status" value="1"/>
</dbReference>
<dbReference type="Ensembl" id="ENSATET00000041789.2">
    <property type="protein sequence ID" value="ENSATEP00000040033.2"/>
    <property type="gene ID" value="ENSATEG00000029884.2"/>
</dbReference>
<dbReference type="InterPro" id="IPR004170">
    <property type="entry name" value="WWE_dom"/>
</dbReference>
<keyword evidence="2" id="KW-0539">Nucleus</keyword>
<dbReference type="GeneID" id="113164287"/>
<comment type="subcellular location">
    <subcellularLocation>
        <location evidence="1">Nucleus</location>
    </subcellularLocation>
</comment>
<dbReference type="GO" id="GO:0005634">
    <property type="term" value="C:nucleus"/>
    <property type="evidence" value="ECO:0007669"/>
    <property type="project" value="UniProtKB-SubCell"/>
</dbReference>
<dbReference type="PROSITE" id="PS50103">
    <property type="entry name" value="ZF_C3H1"/>
    <property type="match status" value="1"/>
</dbReference>
<sequence>MAHDSSTRGAKRKMAASFPDPSSRSFKVSLLSSSLLLLEIPPGTNTSLPVWDAIRSQQVDISWTVEPYSISVHFTPVTSTQGKSTTSGESTSVAETSALPSVILNPQIQPTTQGNGTSPNTSCVLISLPKNSTQFLLCPPRQPQATPPKSGTVMPTQAQPAHQLSIPKMQALSKTPVPSPFHTKNSSEVRICDRFLLNMCQEGDKCKMHHTPFPFHWQLWCVTTHQWVSISTHSQVLLERIYCDVSHDVVHINDGNVHYSLNLDSMELDDSSKYDAVRRLTTSDKNPYFPSTWKTYWWNGLVWKEYNKNVSNLLLRKMREKKSECFFQINAQEYKLDFTRMTQIHVNSGLERRVRCRPIYRSPESMLPYLHTGIITNSPDATRDPPGANFSVDPLEEFSSWYPPVWCLPSEDDYKLVTVPAGTQAYCTVRNLFCEGMPETKVDIISIQQVQNLLHWDKYQRHKAHMQKQNTKSKEPLERHLFHGTTEKASRNICHNNFDPRVAGVNGASNGFGSYFATTASYSNSYSAKEGPAEIRHMFLAKVLVGRVCLGKHNYRRPPPVTSMKKHYCLYDSCVDNMEKPTMFVVFDSCQCYPYYLIKYRDIPKEIDI</sequence>
<dbReference type="GeneTree" id="ENSGT00940000155368"/>
<evidence type="ECO:0000259" key="8">
    <source>
        <dbReference type="PROSITE" id="PS51059"/>
    </source>
</evidence>
<reference evidence="9" key="3">
    <citation type="submission" date="2025-09" db="UniProtKB">
        <authorList>
            <consortium name="Ensembl"/>
        </authorList>
    </citation>
    <scope>IDENTIFICATION</scope>
</reference>
<dbReference type="GO" id="GO:0003950">
    <property type="term" value="F:NAD+ poly-ADP-ribosyltransferase activity"/>
    <property type="evidence" value="ECO:0007669"/>
    <property type="project" value="InterPro"/>
</dbReference>
<comment type="similarity">
    <text evidence="3">Belongs to the ARTD/PARP family.</text>
</comment>
<dbReference type="Gene3D" id="3.90.228.10">
    <property type="match status" value="1"/>
</dbReference>
<evidence type="ECO:0000256" key="1">
    <source>
        <dbReference type="ARBA" id="ARBA00004123"/>
    </source>
</evidence>
<dbReference type="Gene3D" id="3.30.720.50">
    <property type="match status" value="1"/>
</dbReference>
<dbReference type="CDD" id="cd01439">
    <property type="entry name" value="TCCD_inducible_PARP_like"/>
    <property type="match status" value="1"/>
</dbReference>
<name>A0A7N6F7B8_ANATE</name>
<dbReference type="Pfam" id="PF00644">
    <property type="entry name" value="PARP"/>
    <property type="match status" value="1"/>
</dbReference>
<evidence type="ECO:0008006" key="11">
    <source>
        <dbReference type="Google" id="ProtNLM"/>
    </source>
</evidence>
<evidence type="ECO:0000256" key="4">
    <source>
        <dbReference type="PROSITE-ProRule" id="PRU00723"/>
    </source>
</evidence>
<protein>
    <recommendedName>
        <fullName evidence="11">Poly [ADP-ribose] polymerase</fullName>
    </recommendedName>
</protein>
<evidence type="ECO:0000313" key="9">
    <source>
        <dbReference type="Ensembl" id="ENSATEP00000040033.2"/>
    </source>
</evidence>
<dbReference type="InParanoid" id="A0A7N6F7B8"/>
<feature type="region of interest" description="Disordered" evidence="5">
    <location>
        <begin position="1"/>
        <end position="24"/>
    </location>
</feature>
<evidence type="ECO:0000313" key="10">
    <source>
        <dbReference type="Proteomes" id="UP000265040"/>
    </source>
</evidence>
<evidence type="ECO:0000256" key="2">
    <source>
        <dbReference type="ARBA" id="ARBA00023242"/>
    </source>
</evidence>
<dbReference type="PROSITE" id="PS50918">
    <property type="entry name" value="WWE"/>
    <property type="match status" value="1"/>
</dbReference>
<evidence type="ECO:0000259" key="7">
    <source>
        <dbReference type="PROSITE" id="PS50918"/>
    </source>
</evidence>
<dbReference type="PROSITE" id="PS51059">
    <property type="entry name" value="PARP_CATALYTIC"/>
    <property type="match status" value="1"/>
</dbReference>
<dbReference type="InterPro" id="IPR037197">
    <property type="entry name" value="WWE_dom_sf"/>
</dbReference>
<evidence type="ECO:0000259" key="6">
    <source>
        <dbReference type="PROSITE" id="PS50103"/>
    </source>
</evidence>
<dbReference type="SUPFAM" id="SSF117839">
    <property type="entry name" value="WWE domain"/>
    <property type="match status" value="1"/>
</dbReference>
<evidence type="ECO:0000256" key="5">
    <source>
        <dbReference type="SAM" id="MobiDB-lite"/>
    </source>
</evidence>
<reference evidence="9" key="2">
    <citation type="submission" date="2025-08" db="UniProtKB">
        <authorList>
            <consortium name="Ensembl"/>
        </authorList>
    </citation>
    <scope>IDENTIFICATION</scope>
</reference>
<dbReference type="AlphaFoldDB" id="A0A7N6F7B8"/>
<dbReference type="GO" id="GO:0008270">
    <property type="term" value="F:zinc ion binding"/>
    <property type="evidence" value="ECO:0007669"/>
    <property type="project" value="UniProtKB-KW"/>
</dbReference>
<dbReference type="InterPro" id="IPR012317">
    <property type="entry name" value="Poly(ADP-ribose)pol_cat_dom"/>
</dbReference>
<keyword evidence="4" id="KW-0863">Zinc-finger</keyword>
<proteinExistence type="inferred from homology"/>
<accession>A0A7N6F7B8</accession>
<keyword evidence="10" id="KW-1185">Reference proteome</keyword>
<dbReference type="InterPro" id="IPR051712">
    <property type="entry name" value="ARTD-AVP"/>
</dbReference>
<dbReference type="SUPFAM" id="SSF56399">
    <property type="entry name" value="ADP-ribosylation"/>
    <property type="match status" value="1"/>
</dbReference>